<sequence length="489" mass="52211">MRSRWGATGATGATVVGLTAGDPSGGIRNRARGWRAACAAAVLALLGATSHGAANERRQLTFEAQTATPRPDPMIIGVGVHFGIGGTYNYDPRRAADLVRDMGFTSVRDDLVWSLFVRSGVHPNASPPPQIWRLYRFLGLAGVKPLLIIGHDNPVIEGATPPMTTEGLKAFGDFAAKASDFVARFDPMFEIWNEWNLSGQFNPPWVIGAGQQGDPRAARDYLNLVRTTLPVLNKVVPAAPVLVGVSGYDEDWLWTRAIVDGGVMRGAQGLSIHVSNHCHPTISKRTATEAIDRVEELQRALTANGAPPVPVYVSEVGWPTAPLTPCVIAPQQQADYLAQFLFWAAATPWIKGSWVYQLKDQGTRPNDLDDNFGIVGFDYQPKPAACAVREVIRLVKGSSGFRVERPFPDMFVVQLGSAPGEGGSVRLAAWTTASSTKGRIAFPAGTKASAARLCGGPQAAEADGFSIGPQPMIIDVPGATAALEATLDR</sequence>
<gene>
    <name evidence="1" type="ordered locus">Xaut_4673</name>
</gene>
<dbReference type="SUPFAM" id="SSF51445">
    <property type="entry name" value="(Trans)glycosidases"/>
    <property type="match status" value="1"/>
</dbReference>
<dbReference type="HOGENOM" id="CLU_566124_0_0_5"/>
<dbReference type="PANTHER" id="PTHR12631">
    <property type="entry name" value="ALPHA-L-IDURONIDASE"/>
    <property type="match status" value="1"/>
</dbReference>
<reference evidence="1 2" key="1">
    <citation type="submission" date="2007-07" db="EMBL/GenBank/DDBJ databases">
        <title>Complete sequence of chromosome of Xanthobacter autotrophicus Py2.</title>
        <authorList>
            <consortium name="US DOE Joint Genome Institute"/>
            <person name="Copeland A."/>
            <person name="Lucas S."/>
            <person name="Lapidus A."/>
            <person name="Barry K."/>
            <person name="Glavina del Rio T."/>
            <person name="Hammon N."/>
            <person name="Israni S."/>
            <person name="Dalin E."/>
            <person name="Tice H."/>
            <person name="Pitluck S."/>
            <person name="Sims D."/>
            <person name="Brettin T."/>
            <person name="Bruce D."/>
            <person name="Detter J.C."/>
            <person name="Han C."/>
            <person name="Tapia R."/>
            <person name="Brainard J."/>
            <person name="Schmutz J."/>
            <person name="Larimer F."/>
            <person name="Land M."/>
            <person name="Hauser L."/>
            <person name="Kyrpides N."/>
            <person name="Kim E."/>
            <person name="Ensigns S.A."/>
            <person name="Richardson P."/>
        </authorList>
    </citation>
    <scope>NUCLEOTIDE SEQUENCE [LARGE SCALE GENOMIC DNA]</scope>
    <source>
        <strain evidence="2">ATCC BAA-1158 / Py2</strain>
    </source>
</reference>
<accession>A7IPE7</accession>
<dbReference type="Gene3D" id="3.20.20.80">
    <property type="entry name" value="Glycosidases"/>
    <property type="match status" value="1"/>
</dbReference>
<dbReference type="PANTHER" id="PTHR12631:SF10">
    <property type="entry name" value="BETA-XYLOSIDASE-LIKE PROTEIN-RELATED"/>
    <property type="match status" value="1"/>
</dbReference>
<dbReference type="OrthoDB" id="9802522at2"/>
<dbReference type="PhylomeDB" id="A7IPE7"/>
<evidence type="ECO:0000313" key="2">
    <source>
        <dbReference type="Proteomes" id="UP000002417"/>
    </source>
</evidence>
<name>A7IPE7_XANP2</name>
<dbReference type="CAZy" id="GH39">
    <property type="family name" value="Glycoside Hydrolase Family 39"/>
</dbReference>
<dbReference type="AlphaFoldDB" id="A7IPE7"/>
<evidence type="ECO:0000313" key="1">
    <source>
        <dbReference type="EMBL" id="ABS69893.1"/>
    </source>
</evidence>
<dbReference type="InterPro" id="IPR051923">
    <property type="entry name" value="Glycosyl_Hydrolase_39"/>
</dbReference>
<dbReference type="EMBL" id="CP000781">
    <property type="protein sequence ID" value="ABS69893.1"/>
    <property type="molecule type" value="Genomic_DNA"/>
</dbReference>
<dbReference type="InterPro" id="IPR017853">
    <property type="entry name" value="GH"/>
</dbReference>
<organism evidence="1 2">
    <name type="scientific">Xanthobacter autotrophicus (strain ATCC BAA-1158 / Py2)</name>
    <dbReference type="NCBI Taxonomy" id="78245"/>
    <lineage>
        <taxon>Bacteria</taxon>
        <taxon>Pseudomonadati</taxon>
        <taxon>Pseudomonadota</taxon>
        <taxon>Alphaproteobacteria</taxon>
        <taxon>Hyphomicrobiales</taxon>
        <taxon>Xanthobacteraceae</taxon>
        <taxon>Xanthobacter</taxon>
    </lineage>
</organism>
<keyword evidence="2" id="KW-1185">Reference proteome</keyword>
<dbReference type="GO" id="GO:0004553">
    <property type="term" value="F:hydrolase activity, hydrolyzing O-glycosyl compounds"/>
    <property type="evidence" value="ECO:0007669"/>
    <property type="project" value="TreeGrafter"/>
</dbReference>
<proteinExistence type="predicted"/>
<dbReference type="eggNOG" id="COG3693">
    <property type="taxonomic scope" value="Bacteria"/>
</dbReference>
<protein>
    <recommendedName>
        <fullName evidence="3">Glycoside hydrolase family 5 domain-containing protein</fullName>
    </recommendedName>
</protein>
<evidence type="ECO:0008006" key="3">
    <source>
        <dbReference type="Google" id="ProtNLM"/>
    </source>
</evidence>
<dbReference type="KEGG" id="xau:Xaut_4673"/>
<dbReference type="Proteomes" id="UP000002417">
    <property type="component" value="Chromosome"/>
</dbReference>
<dbReference type="STRING" id="78245.Xaut_4673"/>